<comment type="caution">
    <text evidence="1">The sequence shown here is derived from an EMBL/GenBank/DDBJ whole genome shotgun (WGS) entry which is preliminary data.</text>
</comment>
<evidence type="ECO:0000313" key="2">
    <source>
        <dbReference type="Proteomes" id="UP000309997"/>
    </source>
</evidence>
<organism evidence="1 2">
    <name type="scientific">Populus alba</name>
    <name type="common">White poplar</name>
    <dbReference type="NCBI Taxonomy" id="43335"/>
    <lineage>
        <taxon>Eukaryota</taxon>
        <taxon>Viridiplantae</taxon>
        <taxon>Streptophyta</taxon>
        <taxon>Embryophyta</taxon>
        <taxon>Tracheophyta</taxon>
        <taxon>Spermatophyta</taxon>
        <taxon>Magnoliopsida</taxon>
        <taxon>eudicotyledons</taxon>
        <taxon>Gunneridae</taxon>
        <taxon>Pentapetalae</taxon>
        <taxon>rosids</taxon>
        <taxon>fabids</taxon>
        <taxon>Malpighiales</taxon>
        <taxon>Salicaceae</taxon>
        <taxon>Saliceae</taxon>
        <taxon>Populus</taxon>
    </lineage>
</organism>
<accession>A0ACC4BIU4</accession>
<dbReference type="EMBL" id="RCHU02000010">
    <property type="protein sequence ID" value="KAL3578281.1"/>
    <property type="molecule type" value="Genomic_DNA"/>
</dbReference>
<sequence>MAALSVNIEVGEEEKEKMESKSEAVAEKERMKPWEQHAGVINMPRFDYNAPSALLHHSHSGFLITCSIKREKSATKEAMSILEKYAESYNSGSSESVERSDENKSAKKRRILTDETSVKCDEDVKSGSIIDEISGGPAKEDCQSLSKADAPVERDFVLSLVKLTGSGLVLLTFPRENPSVTADVVSNIFQCLESGILKSPLWCHRIFPIQATCLLIEKELRAVVSKLVLQFINDKQNKLARPIKFAVGYNRRGIEETCTKNLKGNPKDSDPFPMLDRSKCFDVVASAIKDAVPESAVDLKSPELSVLVELLPLSGLPNGSLVAAVSVLPQNLDRPSLGMKIDRVDFGSWNQTSSLDETAIGISYHLELSSIPHVNLCPVCL</sequence>
<dbReference type="Proteomes" id="UP000309997">
    <property type="component" value="Unassembled WGS sequence"/>
</dbReference>
<protein>
    <submittedName>
        <fullName evidence="1">Uncharacterized protein</fullName>
    </submittedName>
</protein>
<gene>
    <name evidence="1" type="ORF">D5086_019785</name>
</gene>
<reference evidence="1 2" key="1">
    <citation type="journal article" date="2024" name="Plant Biotechnol. J.">
        <title>Genome and CRISPR/Cas9 system of a widespread forest tree (Populus alba) in the world.</title>
        <authorList>
            <person name="Liu Y.J."/>
            <person name="Jiang P.F."/>
            <person name="Han X.M."/>
            <person name="Li X.Y."/>
            <person name="Wang H.M."/>
            <person name="Wang Y.J."/>
            <person name="Wang X.X."/>
            <person name="Zeng Q.Y."/>
        </authorList>
    </citation>
    <scope>NUCLEOTIDE SEQUENCE [LARGE SCALE GENOMIC DNA]</scope>
    <source>
        <strain evidence="2">cv. PAL-ZL1</strain>
    </source>
</reference>
<proteinExistence type="predicted"/>
<keyword evidence="2" id="KW-1185">Reference proteome</keyword>
<evidence type="ECO:0000313" key="1">
    <source>
        <dbReference type="EMBL" id="KAL3578281.1"/>
    </source>
</evidence>
<name>A0ACC4BIU4_POPAL</name>